<dbReference type="NCBIfam" id="TIGR01640">
    <property type="entry name" value="F_box_assoc_1"/>
    <property type="match status" value="1"/>
</dbReference>
<feature type="compositionally biased region" description="Basic and acidic residues" evidence="1">
    <location>
        <begin position="13"/>
        <end position="36"/>
    </location>
</feature>
<gene>
    <name evidence="3" type="ORF">URODEC1_LOCUS113193</name>
</gene>
<sequence>MQDDQEFQSPMIGDDHRREAQQDMEEQPRIRSRRDSQGSALPTDLLYDILLRLPGQDLCRLRAVCRPWRSLLSDRDFIADHAARHPEPLIVVGYEALRRNRLALCDIMDHSGRVVKRIHAGAELDRVMYTHLGLLCVTIGGSGMRFQLLNPATGDVHALPEGLAAEHAVHRQALGDCWATTAFGLVPSTGEYKVLRLLYSFGYRDHPPRKQCDVFSHAESLMKLYEVFTVGGSGQARWRGKKAPPYNFELDDRNSVVIKHVIYFLLSDYDSGYGRKDLVASFDLETEKWSASIQGPLSDFMRSRRYDFKLAALGEGLVLGCRRPSFSIASPSMDLWILRDFEKGLWVKQYSIEISFLHVRHLVQPLLVLNDGMIANRTGNWAFLTNYIAVANTYTDVLKRNHSVVAVGLYGGSILSLASSTTKR</sequence>
<dbReference type="PROSITE" id="PS50181">
    <property type="entry name" value="FBOX"/>
    <property type="match status" value="1"/>
</dbReference>
<feature type="region of interest" description="Disordered" evidence="1">
    <location>
        <begin position="1"/>
        <end position="37"/>
    </location>
</feature>
<dbReference type="EMBL" id="OZ075118">
    <property type="protein sequence ID" value="CAL5089127.1"/>
    <property type="molecule type" value="Genomic_DNA"/>
</dbReference>
<name>A0ABC9G8K1_9POAL</name>
<dbReference type="PANTHER" id="PTHR31111">
    <property type="entry name" value="BNAA05G37150D PROTEIN-RELATED"/>
    <property type="match status" value="1"/>
</dbReference>
<dbReference type="InterPro" id="IPR013187">
    <property type="entry name" value="F-box-assoc_dom_typ3"/>
</dbReference>
<dbReference type="SMART" id="SM00256">
    <property type="entry name" value="FBOX"/>
    <property type="match status" value="1"/>
</dbReference>
<proteinExistence type="predicted"/>
<reference evidence="4" key="1">
    <citation type="submission" date="2024-06" db="EMBL/GenBank/DDBJ databases">
        <authorList>
            <person name="Ryan C."/>
        </authorList>
    </citation>
    <scope>NUCLEOTIDE SEQUENCE [LARGE SCALE GENOMIC DNA]</scope>
</reference>
<evidence type="ECO:0000313" key="4">
    <source>
        <dbReference type="Proteomes" id="UP001497457"/>
    </source>
</evidence>
<dbReference type="Pfam" id="PF08268">
    <property type="entry name" value="FBA_3"/>
    <property type="match status" value="1"/>
</dbReference>
<dbReference type="PANTHER" id="PTHR31111:SF133">
    <property type="entry name" value="OS07G0196600 PROTEIN"/>
    <property type="match status" value="1"/>
</dbReference>
<evidence type="ECO:0000256" key="1">
    <source>
        <dbReference type="SAM" id="MobiDB-lite"/>
    </source>
</evidence>
<protein>
    <recommendedName>
        <fullName evidence="2">F-box domain-containing protein</fullName>
    </recommendedName>
</protein>
<keyword evidence="4" id="KW-1185">Reference proteome</keyword>
<dbReference type="Proteomes" id="UP001497457">
    <property type="component" value="Chromosome 8b"/>
</dbReference>
<evidence type="ECO:0000259" key="2">
    <source>
        <dbReference type="PROSITE" id="PS50181"/>
    </source>
</evidence>
<dbReference type="InterPro" id="IPR017451">
    <property type="entry name" value="F-box-assoc_interact_dom"/>
</dbReference>
<reference evidence="3 4" key="2">
    <citation type="submission" date="2024-10" db="EMBL/GenBank/DDBJ databases">
        <authorList>
            <person name="Ryan C."/>
        </authorList>
    </citation>
    <scope>NUCLEOTIDE SEQUENCE [LARGE SCALE GENOMIC DNA]</scope>
</reference>
<dbReference type="InterPro" id="IPR001810">
    <property type="entry name" value="F-box_dom"/>
</dbReference>
<dbReference type="Gene3D" id="1.20.1280.50">
    <property type="match status" value="1"/>
</dbReference>
<dbReference type="SUPFAM" id="SSF81383">
    <property type="entry name" value="F-box domain"/>
    <property type="match status" value="1"/>
</dbReference>
<dbReference type="AlphaFoldDB" id="A0ABC9G8K1"/>
<feature type="domain" description="F-box" evidence="2">
    <location>
        <begin position="35"/>
        <end position="81"/>
    </location>
</feature>
<organism evidence="3 4">
    <name type="scientific">Urochloa decumbens</name>
    <dbReference type="NCBI Taxonomy" id="240449"/>
    <lineage>
        <taxon>Eukaryota</taxon>
        <taxon>Viridiplantae</taxon>
        <taxon>Streptophyta</taxon>
        <taxon>Embryophyta</taxon>
        <taxon>Tracheophyta</taxon>
        <taxon>Spermatophyta</taxon>
        <taxon>Magnoliopsida</taxon>
        <taxon>Liliopsida</taxon>
        <taxon>Poales</taxon>
        <taxon>Poaceae</taxon>
        <taxon>PACMAD clade</taxon>
        <taxon>Panicoideae</taxon>
        <taxon>Panicodae</taxon>
        <taxon>Paniceae</taxon>
        <taxon>Melinidinae</taxon>
        <taxon>Urochloa</taxon>
    </lineage>
</organism>
<evidence type="ECO:0000313" key="3">
    <source>
        <dbReference type="EMBL" id="CAL5089127.1"/>
    </source>
</evidence>
<dbReference type="InterPro" id="IPR036047">
    <property type="entry name" value="F-box-like_dom_sf"/>
</dbReference>
<dbReference type="Pfam" id="PF12937">
    <property type="entry name" value="F-box-like"/>
    <property type="match status" value="1"/>
</dbReference>
<dbReference type="CDD" id="cd22157">
    <property type="entry name" value="F-box_AtFBW1-like"/>
    <property type="match status" value="1"/>
</dbReference>
<accession>A0ABC9G8K1</accession>